<accession>A0ABX2ZNB8</accession>
<dbReference type="EMBL" id="MDKC01000033">
    <property type="protein sequence ID" value="ODG90686.1"/>
    <property type="molecule type" value="Genomic_DNA"/>
</dbReference>
<reference evidence="6 7" key="1">
    <citation type="submission" date="2016-07" db="EMBL/GenBank/DDBJ databases">
        <authorList>
            <person name="Townsley L."/>
            <person name="Shank E.A."/>
        </authorList>
    </citation>
    <scope>NUCLEOTIDE SEQUENCE [LARGE SCALE GENOMIC DNA]</scope>
    <source>
        <strain evidence="6 7">CH01</strain>
    </source>
</reference>
<protein>
    <recommendedName>
        <fullName evidence="8">Colicin V production protein</fullName>
    </recommendedName>
</protein>
<gene>
    <name evidence="6" type="ORF">BED47_09530</name>
</gene>
<feature type="transmembrane region" description="Helical" evidence="5">
    <location>
        <begin position="109"/>
        <end position="135"/>
    </location>
</feature>
<feature type="transmembrane region" description="Helical" evidence="5">
    <location>
        <begin position="73"/>
        <end position="97"/>
    </location>
</feature>
<evidence type="ECO:0000256" key="3">
    <source>
        <dbReference type="ARBA" id="ARBA00022989"/>
    </source>
</evidence>
<keyword evidence="3 5" id="KW-1133">Transmembrane helix</keyword>
<organism evidence="6 7">
    <name type="scientific">Gottfriedia luciferensis</name>
    <dbReference type="NCBI Taxonomy" id="178774"/>
    <lineage>
        <taxon>Bacteria</taxon>
        <taxon>Bacillati</taxon>
        <taxon>Bacillota</taxon>
        <taxon>Bacilli</taxon>
        <taxon>Bacillales</taxon>
        <taxon>Bacillaceae</taxon>
        <taxon>Gottfriedia</taxon>
    </lineage>
</organism>
<dbReference type="Pfam" id="PF02674">
    <property type="entry name" value="Colicin_V"/>
    <property type="match status" value="1"/>
</dbReference>
<dbReference type="Proteomes" id="UP000094580">
    <property type="component" value="Unassembled WGS sequence"/>
</dbReference>
<dbReference type="PANTHER" id="PTHR37306">
    <property type="entry name" value="COLICIN V PRODUCTION PROTEIN"/>
    <property type="match status" value="1"/>
</dbReference>
<dbReference type="RefSeq" id="WP_069034578.1">
    <property type="nucleotide sequence ID" value="NZ_MDKC01000033.1"/>
</dbReference>
<evidence type="ECO:0000256" key="4">
    <source>
        <dbReference type="ARBA" id="ARBA00023136"/>
    </source>
</evidence>
<dbReference type="InterPro" id="IPR003825">
    <property type="entry name" value="Colicin-V_CvpA"/>
</dbReference>
<comment type="subcellular location">
    <subcellularLocation>
        <location evidence="1">Membrane</location>
        <topology evidence="1">Multi-pass membrane protein</topology>
    </subcellularLocation>
</comment>
<comment type="caution">
    <text evidence="6">The sequence shown here is derived from an EMBL/GenBank/DDBJ whole genome shotgun (WGS) entry which is preliminary data.</text>
</comment>
<dbReference type="PANTHER" id="PTHR37306:SF1">
    <property type="entry name" value="COLICIN V PRODUCTION PROTEIN"/>
    <property type="match status" value="1"/>
</dbReference>
<evidence type="ECO:0008006" key="8">
    <source>
        <dbReference type="Google" id="ProtNLM"/>
    </source>
</evidence>
<evidence type="ECO:0000313" key="6">
    <source>
        <dbReference type="EMBL" id="ODG90686.1"/>
    </source>
</evidence>
<keyword evidence="2 5" id="KW-0812">Transmembrane</keyword>
<proteinExistence type="predicted"/>
<evidence type="ECO:0000256" key="2">
    <source>
        <dbReference type="ARBA" id="ARBA00022692"/>
    </source>
</evidence>
<name>A0ABX2ZNB8_9BACI</name>
<keyword evidence="4 5" id="KW-0472">Membrane</keyword>
<evidence type="ECO:0000256" key="5">
    <source>
        <dbReference type="SAM" id="Phobius"/>
    </source>
</evidence>
<evidence type="ECO:0000313" key="7">
    <source>
        <dbReference type="Proteomes" id="UP000094580"/>
    </source>
</evidence>
<keyword evidence="7" id="KW-1185">Reference proteome</keyword>
<evidence type="ECO:0000256" key="1">
    <source>
        <dbReference type="ARBA" id="ARBA00004141"/>
    </source>
</evidence>
<sequence length="175" mass="19704">MIDLIILIIFSLGILTGWRRGFISSLVRLLGFLLSIYLAYHYYEQTATSLKKIFPIHISGGQVVNADQFVYEIIAFALLFIGTRLVISFIGSLLNGVFQLPVLKQMNSFLGGIFGFIEVYLFAVLALFIALIVPIDTLHVLLHKSNIAYFMVQHTPFISNQLMELWNGISSSEIL</sequence>
<feature type="transmembrane region" description="Helical" evidence="5">
    <location>
        <begin position="21"/>
        <end position="43"/>
    </location>
</feature>